<dbReference type="Gene3D" id="3.50.30.30">
    <property type="match status" value="1"/>
</dbReference>
<dbReference type="AlphaFoldDB" id="A0A7J0H8T7"/>
<evidence type="ECO:0000256" key="2">
    <source>
        <dbReference type="ARBA" id="ARBA00022729"/>
    </source>
</evidence>
<reference evidence="8 9" key="1">
    <citation type="submission" date="2019-07" db="EMBL/GenBank/DDBJ databases">
        <title>De Novo Assembly of kiwifruit Actinidia rufa.</title>
        <authorList>
            <person name="Sugita-Konishi S."/>
            <person name="Sato K."/>
            <person name="Mori E."/>
            <person name="Abe Y."/>
            <person name="Kisaki G."/>
            <person name="Hamano K."/>
            <person name="Suezawa K."/>
            <person name="Otani M."/>
            <person name="Fukuda T."/>
            <person name="Manabe T."/>
            <person name="Gomi K."/>
            <person name="Tabuchi M."/>
            <person name="Akimitsu K."/>
            <person name="Kataoka I."/>
        </authorList>
    </citation>
    <scope>NUCLEOTIDE SEQUENCE [LARGE SCALE GENOMIC DNA]</scope>
    <source>
        <strain evidence="9">cv. Fuchu</strain>
    </source>
</reference>
<comment type="similarity">
    <text evidence="1">Belongs to the peptidase S8 family.</text>
</comment>
<evidence type="ECO:0008006" key="10">
    <source>
        <dbReference type="Google" id="ProtNLM"/>
    </source>
</evidence>
<feature type="domain" description="Inhibitor I9" evidence="6">
    <location>
        <begin position="28"/>
        <end position="107"/>
    </location>
</feature>
<dbReference type="Pfam" id="PF05922">
    <property type="entry name" value="Inhibitor_I9"/>
    <property type="match status" value="1"/>
</dbReference>
<feature type="domain" description="PA" evidence="5">
    <location>
        <begin position="116"/>
        <end position="188"/>
    </location>
</feature>
<keyword evidence="9" id="KW-1185">Reference proteome</keyword>
<dbReference type="InterPro" id="IPR046450">
    <property type="entry name" value="PA_dom_sf"/>
</dbReference>
<evidence type="ECO:0000259" key="7">
    <source>
        <dbReference type="Pfam" id="PF17766"/>
    </source>
</evidence>
<dbReference type="SUPFAM" id="SSF52025">
    <property type="entry name" value="PA domain"/>
    <property type="match status" value="1"/>
</dbReference>
<evidence type="ECO:0000259" key="5">
    <source>
        <dbReference type="Pfam" id="PF02225"/>
    </source>
</evidence>
<name>A0A7J0H8T7_9ERIC</name>
<dbReference type="PANTHER" id="PTHR10795">
    <property type="entry name" value="PROPROTEIN CONVERTASE SUBTILISIN/KEXIN"/>
    <property type="match status" value="1"/>
</dbReference>
<organism evidence="8 9">
    <name type="scientific">Actinidia rufa</name>
    <dbReference type="NCBI Taxonomy" id="165716"/>
    <lineage>
        <taxon>Eukaryota</taxon>
        <taxon>Viridiplantae</taxon>
        <taxon>Streptophyta</taxon>
        <taxon>Embryophyta</taxon>
        <taxon>Tracheophyta</taxon>
        <taxon>Spermatophyta</taxon>
        <taxon>Magnoliopsida</taxon>
        <taxon>eudicotyledons</taxon>
        <taxon>Gunneridae</taxon>
        <taxon>Pentapetalae</taxon>
        <taxon>asterids</taxon>
        <taxon>Ericales</taxon>
        <taxon>Actinidiaceae</taxon>
        <taxon>Actinidia</taxon>
    </lineage>
</organism>
<dbReference type="InterPro" id="IPR045051">
    <property type="entry name" value="SBT"/>
</dbReference>
<evidence type="ECO:0000256" key="4">
    <source>
        <dbReference type="SAM" id="SignalP"/>
    </source>
</evidence>
<sequence length="304" mass="33109">MGTLWVWALALTAILLSFGHVYTEITQTFIVRVRNDLKPSQFLDVEEWYSTTLRSLTSYKSMTLKSESGKGEKQRDFVHVYKTVFNGFAARLTNQQVEELSNLPQVLGIIGFPFGASACLPGSLDKKLVRGKIVVCDRGGSPRAAKGLAVKEAGGVGVIIENVDGEGEGLSADPHLIPGLAITESGGKPHKPWDINYPAISVVFDMSSRPSKYNIAVMRTATHVGNGSSSYSVVVTPPRGAKVTVDPPKMTFTEKGQKKSYVVRIQMQSVPPVNLYAESGKLTWTDGKHQVTSPLMVVWKDLPT</sequence>
<keyword evidence="2 4" id="KW-0732">Signal</keyword>
<evidence type="ECO:0000256" key="3">
    <source>
        <dbReference type="ARBA" id="ARBA00023180"/>
    </source>
</evidence>
<dbReference type="InterPro" id="IPR041469">
    <property type="entry name" value="Subtilisin-like_FN3"/>
</dbReference>
<accession>A0A7J0H8T7</accession>
<comment type="caution">
    <text evidence="8">The sequence shown here is derived from an EMBL/GenBank/DDBJ whole genome shotgun (WGS) entry which is preliminary data.</text>
</comment>
<feature type="signal peptide" evidence="4">
    <location>
        <begin position="1"/>
        <end position="23"/>
    </location>
</feature>
<feature type="domain" description="Subtilisin-like protease fibronectin type-III" evidence="7">
    <location>
        <begin position="194"/>
        <end position="297"/>
    </location>
</feature>
<protein>
    <recommendedName>
        <fullName evidence="10">Subtilase family protein</fullName>
    </recommendedName>
</protein>
<dbReference type="EMBL" id="BJWL01000028">
    <property type="protein sequence ID" value="GFZ19375.1"/>
    <property type="molecule type" value="Genomic_DNA"/>
</dbReference>
<dbReference type="Gene3D" id="3.30.70.80">
    <property type="entry name" value="Peptidase S8 propeptide/proteinase inhibitor I9"/>
    <property type="match status" value="1"/>
</dbReference>
<evidence type="ECO:0000313" key="8">
    <source>
        <dbReference type="EMBL" id="GFZ19375.1"/>
    </source>
</evidence>
<dbReference type="SUPFAM" id="SSF54897">
    <property type="entry name" value="Protease propeptides/inhibitors"/>
    <property type="match status" value="1"/>
</dbReference>
<dbReference type="Pfam" id="PF17766">
    <property type="entry name" value="fn3_6"/>
    <property type="match status" value="1"/>
</dbReference>
<dbReference type="InterPro" id="IPR010259">
    <property type="entry name" value="S8pro/Inhibitor_I9"/>
</dbReference>
<dbReference type="InterPro" id="IPR037045">
    <property type="entry name" value="S8pro/Inhibitor_I9_sf"/>
</dbReference>
<dbReference type="InterPro" id="IPR003137">
    <property type="entry name" value="PA_domain"/>
</dbReference>
<dbReference type="Gene3D" id="2.60.40.2310">
    <property type="match status" value="1"/>
</dbReference>
<keyword evidence="3" id="KW-0325">Glycoprotein</keyword>
<dbReference type="Proteomes" id="UP000585474">
    <property type="component" value="Unassembled WGS sequence"/>
</dbReference>
<dbReference type="CDD" id="cd02120">
    <property type="entry name" value="PA_subtilisin_like"/>
    <property type="match status" value="1"/>
</dbReference>
<evidence type="ECO:0000259" key="6">
    <source>
        <dbReference type="Pfam" id="PF05922"/>
    </source>
</evidence>
<proteinExistence type="inferred from homology"/>
<dbReference type="Pfam" id="PF02225">
    <property type="entry name" value="PA"/>
    <property type="match status" value="1"/>
</dbReference>
<gene>
    <name evidence="8" type="ORF">Acr_28g0000800</name>
</gene>
<evidence type="ECO:0000313" key="9">
    <source>
        <dbReference type="Proteomes" id="UP000585474"/>
    </source>
</evidence>
<feature type="chain" id="PRO_5029813806" description="Subtilase family protein" evidence="4">
    <location>
        <begin position="24"/>
        <end position="304"/>
    </location>
</feature>
<evidence type="ECO:0000256" key="1">
    <source>
        <dbReference type="ARBA" id="ARBA00011073"/>
    </source>
</evidence>
<dbReference type="OrthoDB" id="206201at2759"/>